<evidence type="ECO:0000313" key="3">
    <source>
        <dbReference type="Proteomes" id="UP000887572"/>
    </source>
</evidence>
<reference evidence="4" key="1">
    <citation type="submission" date="2022-11" db="UniProtKB">
        <authorList>
            <consortium name="WormBaseParasite"/>
        </authorList>
    </citation>
    <scope>IDENTIFICATION</scope>
</reference>
<feature type="domain" description="DUF7747" evidence="2">
    <location>
        <begin position="7"/>
        <end position="138"/>
    </location>
</feature>
<dbReference type="WBParaSite" id="Gr19_v10_g8343.t1">
    <property type="protein sequence ID" value="Gr19_v10_g8343.t1"/>
    <property type="gene ID" value="Gr19_v10_g8343"/>
</dbReference>
<name>A0A914IBF4_GLORO</name>
<keyword evidence="3" id="KW-1185">Reference proteome</keyword>
<evidence type="ECO:0000259" key="2">
    <source>
        <dbReference type="Pfam" id="PF24927"/>
    </source>
</evidence>
<dbReference type="Pfam" id="PF24927">
    <property type="entry name" value="DUF7747"/>
    <property type="match status" value="1"/>
</dbReference>
<evidence type="ECO:0000256" key="1">
    <source>
        <dbReference type="SAM" id="MobiDB-lite"/>
    </source>
</evidence>
<dbReference type="AlphaFoldDB" id="A0A914IBF4"/>
<accession>A0A914IBF4</accession>
<dbReference type="InterPro" id="IPR056649">
    <property type="entry name" value="DUF7747"/>
</dbReference>
<feature type="compositionally biased region" description="Low complexity" evidence="1">
    <location>
        <begin position="174"/>
        <end position="204"/>
    </location>
</feature>
<feature type="region of interest" description="Disordered" evidence="1">
    <location>
        <begin position="174"/>
        <end position="205"/>
    </location>
</feature>
<protein>
    <recommendedName>
        <fullName evidence="2">DUF7747 domain-containing protein</fullName>
    </recommendedName>
</protein>
<evidence type="ECO:0000313" key="4">
    <source>
        <dbReference type="WBParaSite" id="Gr19_v10_g8343.t1"/>
    </source>
</evidence>
<sequence>MDNWYSKEFISSSQTAARLVFNINNCVDLSKVLQLRPNRPPDAKGRESFVYIMDGAVVRSIKDLPIDELTPWNSKKCKSSTRFSSVQFDAEKNSLVFNRYIISDAANVERPECLIACYYCKHPIFNLVKKIYYACDSNRERCLPGTFVIFIYEFAHAEVLYRTYGAYRISANNSMSSTPQQHPSQSMPSQQAQPQPQPIHQQQSNTNSIQRYFENVPLKMEDFIMDDGGGVPTEDSYELDSYLQGTPNTSCLEDILEACNSASLKRSHGTNFSNDSAALLPQFKRIKRSNSEQPDPSNGISPKSGGCLSKLPLDELRTNEGTFGGAVVEGTDAVIGGCLLVDCTFLIENLYFTILWFRNCTFLDPNNSPLIHPIAALISSRIQSDDQQYLINQFSTEIFEGESKGICRSVIVSSDCDDFDSGNFIASALFSYPCVRLLPFDQIKRILHHKVTFLNEEELLFKF</sequence>
<organism evidence="3 4">
    <name type="scientific">Globodera rostochiensis</name>
    <name type="common">Golden nematode worm</name>
    <name type="synonym">Heterodera rostochiensis</name>
    <dbReference type="NCBI Taxonomy" id="31243"/>
    <lineage>
        <taxon>Eukaryota</taxon>
        <taxon>Metazoa</taxon>
        <taxon>Ecdysozoa</taxon>
        <taxon>Nematoda</taxon>
        <taxon>Chromadorea</taxon>
        <taxon>Rhabditida</taxon>
        <taxon>Tylenchina</taxon>
        <taxon>Tylenchomorpha</taxon>
        <taxon>Tylenchoidea</taxon>
        <taxon>Heteroderidae</taxon>
        <taxon>Heteroderinae</taxon>
        <taxon>Globodera</taxon>
    </lineage>
</organism>
<dbReference type="Proteomes" id="UP000887572">
    <property type="component" value="Unplaced"/>
</dbReference>
<proteinExistence type="predicted"/>